<dbReference type="EMBL" id="DF238569">
    <property type="protein sequence ID" value="GAQ93529.1"/>
    <property type="molecule type" value="Genomic_DNA"/>
</dbReference>
<accession>A0A1Y1IV75</accession>
<protein>
    <submittedName>
        <fullName evidence="1">Uncharacterized protein</fullName>
    </submittedName>
</protein>
<dbReference type="AlphaFoldDB" id="A0A1Y1IV75"/>
<dbReference type="Proteomes" id="UP000054558">
    <property type="component" value="Unassembled WGS sequence"/>
</dbReference>
<proteinExistence type="predicted"/>
<name>A0A1Y1IV75_KLENI</name>
<reference evidence="1 2" key="1">
    <citation type="journal article" date="2014" name="Nat. Commun.">
        <title>Klebsormidium flaccidum genome reveals primary factors for plant terrestrial adaptation.</title>
        <authorList>
            <person name="Hori K."/>
            <person name="Maruyama F."/>
            <person name="Fujisawa T."/>
            <person name="Togashi T."/>
            <person name="Yamamoto N."/>
            <person name="Seo M."/>
            <person name="Sato S."/>
            <person name="Yamada T."/>
            <person name="Mori H."/>
            <person name="Tajima N."/>
            <person name="Moriyama T."/>
            <person name="Ikeuchi M."/>
            <person name="Watanabe M."/>
            <person name="Wada H."/>
            <person name="Kobayashi K."/>
            <person name="Saito M."/>
            <person name="Masuda T."/>
            <person name="Sasaki-Sekimoto Y."/>
            <person name="Mashiguchi K."/>
            <person name="Awai K."/>
            <person name="Shimojima M."/>
            <person name="Masuda S."/>
            <person name="Iwai M."/>
            <person name="Nobusawa T."/>
            <person name="Narise T."/>
            <person name="Kondo S."/>
            <person name="Saito H."/>
            <person name="Sato R."/>
            <person name="Murakawa M."/>
            <person name="Ihara Y."/>
            <person name="Oshima-Yamada Y."/>
            <person name="Ohtaka K."/>
            <person name="Satoh M."/>
            <person name="Sonobe K."/>
            <person name="Ishii M."/>
            <person name="Ohtani R."/>
            <person name="Kanamori-Sato M."/>
            <person name="Honoki R."/>
            <person name="Miyazaki D."/>
            <person name="Mochizuki H."/>
            <person name="Umetsu J."/>
            <person name="Higashi K."/>
            <person name="Shibata D."/>
            <person name="Kamiya Y."/>
            <person name="Sato N."/>
            <person name="Nakamura Y."/>
            <person name="Tabata S."/>
            <person name="Ida S."/>
            <person name="Kurokawa K."/>
            <person name="Ohta H."/>
        </authorList>
    </citation>
    <scope>NUCLEOTIDE SEQUENCE [LARGE SCALE GENOMIC DNA]</scope>
    <source>
        <strain evidence="1 2">NIES-2285</strain>
    </source>
</reference>
<sequence>MREIIGLKWRQNRTVTSPGHVWHGSVATKNLLKNGAGTCDREAWRTVGKQKAFLARGPVKGNRVCATAKRRVRAESVVKKMIKVVEIELDESDDENGGVEREWGTFVVSGKCGSSNESCGSRRAGARCGEDVELEKRDAVRYQDS</sequence>
<gene>
    <name evidence="1" type="ORF">KFL_016200010</name>
</gene>
<organism evidence="1 2">
    <name type="scientific">Klebsormidium nitens</name>
    <name type="common">Green alga</name>
    <name type="synonym">Ulothrix nitens</name>
    <dbReference type="NCBI Taxonomy" id="105231"/>
    <lineage>
        <taxon>Eukaryota</taxon>
        <taxon>Viridiplantae</taxon>
        <taxon>Streptophyta</taxon>
        <taxon>Klebsormidiophyceae</taxon>
        <taxon>Klebsormidiales</taxon>
        <taxon>Klebsormidiaceae</taxon>
        <taxon>Klebsormidium</taxon>
    </lineage>
</organism>
<evidence type="ECO:0000313" key="1">
    <source>
        <dbReference type="EMBL" id="GAQ93529.1"/>
    </source>
</evidence>
<keyword evidence="2" id="KW-1185">Reference proteome</keyword>
<evidence type="ECO:0000313" key="2">
    <source>
        <dbReference type="Proteomes" id="UP000054558"/>
    </source>
</evidence>